<accession>A0A0F6H3S7</accession>
<dbReference type="Proteomes" id="UP000006324">
    <property type="component" value="Unassembled WGS sequence"/>
</dbReference>
<evidence type="ECO:0000313" key="1">
    <source>
        <dbReference type="EMBL" id="EKO22849.1"/>
    </source>
</evidence>
<dbReference type="EMBL" id="AHNQ02000057">
    <property type="protein sequence ID" value="EKO22849.1"/>
    <property type="molecule type" value="Genomic_DNA"/>
</dbReference>
<proteinExistence type="predicted"/>
<name>A0A0F6H3S7_LEPIR</name>
<protein>
    <submittedName>
        <fullName evidence="1">Uncharacterized protein</fullName>
    </submittedName>
</protein>
<dbReference type="AlphaFoldDB" id="A0A0F6H3S7"/>
<reference evidence="1 2" key="1">
    <citation type="submission" date="2012-09" db="EMBL/GenBank/DDBJ databases">
        <authorList>
            <person name="Harkins D.M."/>
            <person name="Durkin A.S."/>
            <person name="Brinkac L.M."/>
            <person name="Selengut J.D."/>
            <person name="Sanka R."/>
            <person name="DePew J."/>
            <person name="Purushe J."/>
            <person name="Chanthongthip A."/>
            <person name="Lattana O."/>
            <person name="Phetsouvanh R."/>
            <person name="Newton P.N."/>
            <person name="Vinetz J.M."/>
            <person name="Sutton G.G."/>
            <person name="Nelson W.C."/>
            <person name="Fouts D.E."/>
        </authorList>
    </citation>
    <scope>NUCLEOTIDE SEQUENCE [LARGE SCALE GENOMIC DNA]</scope>
    <source>
        <strain evidence="1 2">UI 12621</strain>
    </source>
</reference>
<gene>
    <name evidence="1" type="ORF">LEP1GSC104_1525</name>
</gene>
<sequence>MVVPTILELVRKIVIYSSSHIVLQTNLNFIVVPTEIVYLF</sequence>
<organism evidence="1 2">
    <name type="scientific">Leptospira interrogans str. UI 12621</name>
    <dbReference type="NCBI Taxonomy" id="1049937"/>
    <lineage>
        <taxon>Bacteria</taxon>
        <taxon>Pseudomonadati</taxon>
        <taxon>Spirochaetota</taxon>
        <taxon>Spirochaetia</taxon>
        <taxon>Leptospirales</taxon>
        <taxon>Leptospiraceae</taxon>
        <taxon>Leptospira</taxon>
    </lineage>
</organism>
<comment type="caution">
    <text evidence="1">The sequence shown here is derived from an EMBL/GenBank/DDBJ whole genome shotgun (WGS) entry which is preliminary data.</text>
</comment>
<evidence type="ECO:0000313" key="2">
    <source>
        <dbReference type="Proteomes" id="UP000006324"/>
    </source>
</evidence>